<dbReference type="AlphaFoldDB" id="A0AAW0I0L5"/>
<name>A0AAW0I0L5_MYOGA</name>
<dbReference type="EMBL" id="JBBHLL010000250">
    <property type="protein sequence ID" value="KAK7808055.1"/>
    <property type="molecule type" value="Genomic_DNA"/>
</dbReference>
<comment type="caution">
    <text evidence="1">The sequence shown here is derived from an EMBL/GenBank/DDBJ whole genome shotgun (WGS) entry which is preliminary data.</text>
</comment>
<proteinExistence type="predicted"/>
<gene>
    <name evidence="1" type="ORF">U0070_000056</name>
</gene>
<evidence type="ECO:0000313" key="1">
    <source>
        <dbReference type="EMBL" id="KAK7808055.1"/>
    </source>
</evidence>
<sequence length="204" mass="23285">MTMKVVSLVPGSLIRGNTGFSAFESPGCRMAFADMGIFALRRMDQNLPCLYHIIDCRVTTDEEKNMERSFHLLKGMARMAAAVETPQEIEEKKEEEAAPWQEKIHFIREHTSLADWVFYDVGGGGWPKWRTEVQFGQVVLMAKQKRYGNGPVYKFTGLMLLIILKQSAGVESVYYHGPALRQFLIQLQKSEKRIKSEKRLPLGV</sequence>
<organism evidence="1 2">
    <name type="scientific">Myodes glareolus</name>
    <name type="common">Bank vole</name>
    <name type="synonym">Clethrionomys glareolus</name>
    <dbReference type="NCBI Taxonomy" id="447135"/>
    <lineage>
        <taxon>Eukaryota</taxon>
        <taxon>Metazoa</taxon>
        <taxon>Chordata</taxon>
        <taxon>Craniata</taxon>
        <taxon>Vertebrata</taxon>
        <taxon>Euteleostomi</taxon>
        <taxon>Mammalia</taxon>
        <taxon>Eutheria</taxon>
        <taxon>Euarchontoglires</taxon>
        <taxon>Glires</taxon>
        <taxon>Rodentia</taxon>
        <taxon>Myomorpha</taxon>
        <taxon>Muroidea</taxon>
        <taxon>Cricetidae</taxon>
        <taxon>Arvicolinae</taxon>
        <taxon>Myodes</taxon>
    </lineage>
</organism>
<protein>
    <submittedName>
        <fullName evidence="1">Uncharacterized protein</fullName>
    </submittedName>
</protein>
<keyword evidence="2" id="KW-1185">Reference proteome</keyword>
<reference evidence="1 2" key="1">
    <citation type="journal article" date="2023" name="bioRxiv">
        <title>Conserved and derived expression patterns and positive selection on dental genes reveal complex evolutionary context of ever-growing rodent molars.</title>
        <authorList>
            <person name="Calamari Z.T."/>
            <person name="Song A."/>
            <person name="Cohen E."/>
            <person name="Akter M."/>
            <person name="Roy R.D."/>
            <person name="Hallikas O."/>
            <person name="Christensen M.M."/>
            <person name="Li P."/>
            <person name="Marangoni P."/>
            <person name="Jernvall J."/>
            <person name="Klein O.D."/>
        </authorList>
    </citation>
    <scope>NUCLEOTIDE SEQUENCE [LARGE SCALE GENOMIC DNA]</scope>
    <source>
        <strain evidence="1">V071</strain>
    </source>
</reference>
<accession>A0AAW0I0L5</accession>
<dbReference type="Proteomes" id="UP001488838">
    <property type="component" value="Unassembled WGS sequence"/>
</dbReference>
<evidence type="ECO:0000313" key="2">
    <source>
        <dbReference type="Proteomes" id="UP001488838"/>
    </source>
</evidence>